<organism evidence="1 2">
    <name type="scientific">Gallaecimonas pentaromativorans</name>
    <dbReference type="NCBI Taxonomy" id="584787"/>
    <lineage>
        <taxon>Bacteria</taxon>
        <taxon>Pseudomonadati</taxon>
        <taxon>Pseudomonadota</taxon>
        <taxon>Gammaproteobacteria</taxon>
        <taxon>Enterobacterales</taxon>
        <taxon>Gallaecimonadaceae</taxon>
        <taxon>Gallaecimonas</taxon>
    </lineage>
</organism>
<dbReference type="EMBL" id="RJUL01000009">
    <property type="protein sequence ID" value="ROQ22596.1"/>
    <property type="molecule type" value="Genomic_DNA"/>
</dbReference>
<dbReference type="GO" id="GO:0005829">
    <property type="term" value="C:cytosol"/>
    <property type="evidence" value="ECO:0007669"/>
    <property type="project" value="TreeGrafter"/>
</dbReference>
<gene>
    <name evidence="1" type="ORF">EDC28_10982</name>
</gene>
<comment type="caution">
    <text evidence="1">The sequence shown here is derived from an EMBL/GenBank/DDBJ whole genome shotgun (WGS) entry which is preliminary data.</text>
</comment>
<name>A0A3N1PDF8_9GAMM</name>
<evidence type="ECO:0000313" key="2">
    <source>
        <dbReference type="Proteomes" id="UP000268033"/>
    </source>
</evidence>
<dbReference type="OrthoDB" id="9801052at2"/>
<proteinExistence type="predicted"/>
<dbReference type="InterPro" id="IPR003329">
    <property type="entry name" value="Cytidylyl_trans"/>
</dbReference>
<accession>A0A3N1PDF8</accession>
<dbReference type="SUPFAM" id="SSF53448">
    <property type="entry name" value="Nucleotide-diphospho-sugar transferases"/>
    <property type="match status" value="1"/>
</dbReference>
<dbReference type="STRING" id="584787.GCA_001247655_01423"/>
<dbReference type="PANTHER" id="PTHR42866">
    <property type="entry name" value="3-DEOXY-MANNO-OCTULOSONATE CYTIDYLYLTRANSFERASE"/>
    <property type="match status" value="1"/>
</dbReference>
<dbReference type="PANTHER" id="PTHR42866:SF1">
    <property type="entry name" value="SPORE COAT POLYSACCHARIDE BIOSYNTHESIS PROTEIN SPSF"/>
    <property type="match status" value="1"/>
</dbReference>
<evidence type="ECO:0000313" key="1">
    <source>
        <dbReference type="EMBL" id="ROQ22596.1"/>
    </source>
</evidence>
<dbReference type="AlphaFoldDB" id="A0A3N1PDF8"/>
<dbReference type="Gene3D" id="3.90.550.10">
    <property type="entry name" value="Spore Coat Polysaccharide Biosynthesis Protein SpsA, Chain A"/>
    <property type="match status" value="1"/>
</dbReference>
<protein>
    <submittedName>
        <fullName evidence="1">Spore coat polysaccharide biosynthesis protein SpsF</fullName>
    </submittedName>
</protein>
<dbReference type="RefSeq" id="WP_050660302.1">
    <property type="nucleotide sequence ID" value="NZ_JBLXAC010000003.1"/>
</dbReference>
<dbReference type="Proteomes" id="UP000268033">
    <property type="component" value="Unassembled WGS sequence"/>
</dbReference>
<dbReference type="InterPro" id="IPR029044">
    <property type="entry name" value="Nucleotide-diphossugar_trans"/>
</dbReference>
<dbReference type="Pfam" id="PF02348">
    <property type="entry name" value="CTP_transf_3"/>
    <property type="match status" value="1"/>
</dbReference>
<reference evidence="1 2" key="1">
    <citation type="submission" date="2018-11" db="EMBL/GenBank/DDBJ databases">
        <title>Genomic Encyclopedia of Type Strains, Phase IV (KMG-IV): sequencing the most valuable type-strain genomes for metagenomic binning, comparative biology and taxonomic classification.</title>
        <authorList>
            <person name="Goeker M."/>
        </authorList>
    </citation>
    <scope>NUCLEOTIDE SEQUENCE [LARGE SCALE GENOMIC DNA]</scope>
    <source>
        <strain evidence="1 2">DSM 21945</strain>
    </source>
</reference>
<keyword evidence="2" id="KW-1185">Reference proteome</keyword>
<dbReference type="CDD" id="cd02518">
    <property type="entry name" value="GT2_SpsF"/>
    <property type="match status" value="1"/>
</dbReference>
<sequence length="249" mass="28068">MILAILQARMSSTRLPGKVMADVLGMPMIGRQLERLARCKQIDKLVVATSDDASDDPLANWCTENGIALYRGSLRDVLARFSSAAKAYKPTQVVRLTADCPLADPSVIDQLIEQHLRGHFDYSNNCWHPTFPDGLDAEIVTAPWLEKLSQVASTAMEREHVTYYFQAHKDDIRWSELKRNPPRPELRLTVDNPEDLALVRQIYQALYPANPAFTTQDVIDYLDQHPDLAQSNQHLVRNAGSTSKEKQDA</sequence>